<feature type="signal peptide" evidence="2">
    <location>
        <begin position="1"/>
        <end position="30"/>
    </location>
</feature>
<feature type="region of interest" description="Disordered" evidence="1">
    <location>
        <begin position="362"/>
        <end position="389"/>
    </location>
</feature>
<keyword evidence="5" id="KW-1185">Reference proteome</keyword>
<sequence length="423" mass="46417">MTTGNFHVQSCGLIWFLTNVYLVHVALVDAKYPTDAAFNLIIHRPRIAGGTLTIPIDSSVRLVKCSRKEASHNTIRLRYGKTRKCLVMRASDSLEREKWLVGIIQAMAAAQNLGPTSTVLDTSTETAPETASLHQFARVKEPSARVQLEASLIQSSVDTISSSADRLDHDFIPVLQLRVSSTSSAVAPIDMVQQRSSVDQVRTSSINHVQRRVLSTVYLVCTPRAKIASTKHTTQAIHNLVVERPRIAGGTLTIPLDSTVKFVKSWSKDIEHNIIRLTHGSNSKNLVLRAPSPQEREQWMTAIASALSTPLQSAEHVPISTARTPPRNAVKMSTKMRMAKCTKKTQPQRSTIHHVVSASTPRTIGRIPTTSGPPSAMSSQHTTPLPQRPIVPQTCSLRRIVRRNIPATMQLFITVGQIIASAG</sequence>
<evidence type="ECO:0000313" key="5">
    <source>
        <dbReference type="Proteomes" id="UP000251314"/>
    </source>
</evidence>
<gene>
    <name evidence="4" type="ORF">PC110_g395</name>
</gene>
<dbReference type="SUPFAM" id="SSF50729">
    <property type="entry name" value="PH domain-like"/>
    <property type="match status" value="1"/>
</dbReference>
<reference evidence="4 5" key="1">
    <citation type="submission" date="2018-01" db="EMBL/GenBank/DDBJ databases">
        <title>Draft genome of the strawberry crown rot pathogen Phytophthora cactorum.</title>
        <authorList>
            <person name="Armitage A.D."/>
            <person name="Lysoe E."/>
            <person name="Nellist C.F."/>
            <person name="Harrison R.J."/>
            <person name="Brurberg M.B."/>
        </authorList>
    </citation>
    <scope>NUCLEOTIDE SEQUENCE [LARGE SCALE GENOMIC DNA]</scope>
    <source>
        <strain evidence="4 5">10300</strain>
    </source>
</reference>
<dbReference type="AlphaFoldDB" id="A0A329T4B2"/>
<dbReference type="VEuPathDB" id="FungiDB:PC110_g395"/>
<protein>
    <recommendedName>
        <fullName evidence="3">PH domain-containing protein</fullName>
    </recommendedName>
</protein>
<feature type="chain" id="PRO_5016365071" description="PH domain-containing protein" evidence="2">
    <location>
        <begin position="31"/>
        <end position="423"/>
    </location>
</feature>
<dbReference type="Gene3D" id="2.30.29.30">
    <property type="entry name" value="Pleckstrin-homology domain (PH domain)/Phosphotyrosine-binding domain (PTB)"/>
    <property type="match status" value="1"/>
</dbReference>
<feature type="compositionally biased region" description="Polar residues" evidence="1">
    <location>
        <begin position="362"/>
        <end position="385"/>
    </location>
</feature>
<name>A0A329T4B2_9STRA</name>
<evidence type="ECO:0000256" key="1">
    <source>
        <dbReference type="SAM" id="MobiDB-lite"/>
    </source>
</evidence>
<accession>A0A329T4B2</accession>
<feature type="domain" description="PH" evidence="3">
    <location>
        <begin position="275"/>
        <end position="308"/>
    </location>
</feature>
<dbReference type="PROSITE" id="PS50003">
    <property type="entry name" value="PH_DOMAIN"/>
    <property type="match status" value="1"/>
</dbReference>
<dbReference type="OrthoDB" id="165643at2759"/>
<evidence type="ECO:0000259" key="3">
    <source>
        <dbReference type="PROSITE" id="PS50003"/>
    </source>
</evidence>
<dbReference type="CDD" id="cd00821">
    <property type="entry name" value="PH"/>
    <property type="match status" value="1"/>
</dbReference>
<dbReference type="InterPro" id="IPR011993">
    <property type="entry name" value="PH-like_dom_sf"/>
</dbReference>
<dbReference type="Proteomes" id="UP000251314">
    <property type="component" value="Unassembled WGS sequence"/>
</dbReference>
<comment type="caution">
    <text evidence="4">The sequence shown here is derived from an EMBL/GenBank/DDBJ whole genome shotgun (WGS) entry which is preliminary data.</text>
</comment>
<evidence type="ECO:0000313" key="4">
    <source>
        <dbReference type="EMBL" id="RAW43434.1"/>
    </source>
</evidence>
<proteinExistence type="predicted"/>
<dbReference type="InterPro" id="IPR001849">
    <property type="entry name" value="PH_domain"/>
</dbReference>
<organism evidence="4 5">
    <name type="scientific">Phytophthora cactorum</name>
    <dbReference type="NCBI Taxonomy" id="29920"/>
    <lineage>
        <taxon>Eukaryota</taxon>
        <taxon>Sar</taxon>
        <taxon>Stramenopiles</taxon>
        <taxon>Oomycota</taxon>
        <taxon>Peronosporomycetes</taxon>
        <taxon>Peronosporales</taxon>
        <taxon>Peronosporaceae</taxon>
        <taxon>Phytophthora</taxon>
    </lineage>
</organism>
<evidence type="ECO:0000256" key="2">
    <source>
        <dbReference type="SAM" id="SignalP"/>
    </source>
</evidence>
<dbReference type="EMBL" id="MJFZ01000004">
    <property type="protein sequence ID" value="RAW43434.1"/>
    <property type="molecule type" value="Genomic_DNA"/>
</dbReference>
<keyword evidence="2" id="KW-0732">Signal</keyword>